<dbReference type="PANTHER" id="PTHR47465">
    <property type="entry name" value="MCG113260-RELATED-RELATED"/>
    <property type="match status" value="1"/>
</dbReference>
<dbReference type="InterPro" id="IPR009057">
    <property type="entry name" value="Homeodomain-like_sf"/>
</dbReference>
<evidence type="ECO:0000313" key="7">
    <source>
        <dbReference type="EMBL" id="GAB1302716.1"/>
    </source>
</evidence>
<keyword evidence="2 4" id="KW-0371">Homeobox</keyword>
<keyword evidence="1 4" id="KW-0238">DNA-binding</keyword>
<reference evidence="7 8" key="1">
    <citation type="submission" date="2024-08" db="EMBL/GenBank/DDBJ databases">
        <title>The draft genome of Apodemus speciosus.</title>
        <authorList>
            <person name="Nabeshima K."/>
            <person name="Suzuki S."/>
            <person name="Onuma M."/>
        </authorList>
    </citation>
    <scope>NUCLEOTIDE SEQUENCE [LARGE SCALE GENOMIC DNA]</scope>
    <source>
        <strain evidence="7">IB14-021</strain>
    </source>
</reference>
<evidence type="ECO:0000256" key="3">
    <source>
        <dbReference type="ARBA" id="ARBA00023242"/>
    </source>
</evidence>
<name>A0ABQ0FTY3_APOSI</name>
<accession>A0ABQ0FTY3</accession>
<dbReference type="Proteomes" id="UP001623349">
    <property type="component" value="Unassembled WGS sequence"/>
</dbReference>
<dbReference type="GO" id="GO:0003677">
    <property type="term" value="F:DNA binding"/>
    <property type="evidence" value="ECO:0007669"/>
    <property type="project" value="UniProtKB-KW"/>
</dbReference>
<keyword evidence="8" id="KW-1185">Reference proteome</keyword>
<sequence>MDSAEGTKLVPAEEVRNEEDLGQGEPALGAIAVKGLGEKEFDGEGPAAADPDGLVDEDTNREDGGADGDQNSDEQLKEPMIPEAAEGESAQSVPRQVPRRRLRHRFTQWQLEELESIFQANCFLSVEARETTGQMDGCDRSHSEEMVSEEKRTIQAL</sequence>
<dbReference type="EMBL" id="BAAFST010000020">
    <property type="protein sequence ID" value="GAB1302716.1"/>
    <property type="molecule type" value="Genomic_DNA"/>
</dbReference>
<gene>
    <name evidence="7" type="ORF">APTSU1_001795500</name>
</gene>
<dbReference type="CDD" id="cd00086">
    <property type="entry name" value="homeodomain"/>
    <property type="match status" value="1"/>
</dbReference>
<feature type="domain" description="Homeobox" evidence="6">
    <location>
        <begin position="100"/>
        <end position="130"/>
    </location>
</feature>
<dbReference type="SUPFAM" id="SSF46689">
    <property type="entry name" value="Homeodomain-like"/>
    <property type="match status" value="1"/>
</dbReference>
<evidence type="ECO:0000256" key="2">
    <source>
        <dbReference type="ARBA" id="ARBA00023155"/>
    </source>
</evidence>
<comment type="caution">
    <text evidence="7">The sequence shown here is derived from an EMBL/GenBank/DDBJ whole genome shotgun (WGS) entry which is preliminary data.</text>
</comment>
<feature type="compositionally biased region" description="Basic and acidic residues" evidence="5">
    <location>
        <begin position="137"/>
        <end position="157"/>
    </location>
</feature>
<dbReference type="Gene3D" id="1.10.10.60">
    <property type="entry name" value="Homeodomain-like"/>
    <property type="match status" value="1"/>
</dbReference>
<evidence type="ECO:0000313" key="8">
    <source>
        <dbReference type="Proteomes" id="UP001623349"/>
    </source>
</evidence>
<proteinExistence type="predicted"/>
<comment type="subcellular location">
    <subcellularLocation>
        <location evidence="4">Nucleus</location>
    </subcellularLocation>
</comment>
<dbReference type="Pfam" id="PF00046">
    <property type="entry name" value="Homeodomain"/>
    <property type="match status" value="1"/>
</dbReference>
<organism evidence="7 8">
    <name type="scientific">Apodemus speciosus</name>
    <name type="common">Large Japanese field mouse</name>
    <dbReference type="NCBI Taxonomy" id="105296"/>
    <lineage>
        <taxon>Eukaryota</taxon>
        <taxon>Metazoa</taxon>
        <taxon>Chordata</taxon>
        <taxon>Craniata</taxon>
        <taxon>Vertebrata</taxon>
        <taxon>Euteleostomi</taxon>
        <taxon>Mammalia</taxon>
        <taxon>Eutheria</taxon>
        <taxon>Euarchontoglires</taxon>
        <taxon>Glires</taxon>
        <taxon>Rodentia</taxon>
        <taxon>Myomorpha</taxon>
        <taxon>Muroidea</taxon>
        <taxon>Muridae</taxon>
        <taxon>Murinae</taxon>
        <taxon>Apodemus</taxon>
    </lineage>
</organism>
<evidence type="ECO:0000256" key="4">
    <source>
        <dbReference type="RuleBase" id="RU000682"/>
    </source>
</evidence>
<feature type="region of interest" description="Disordered" evidence="5">
    <location>
        <begin position="1"/>
        <end position="100"/>
    </location>
</feature>
<evidence type="ECO:0000256" key="1">
    <source>
        <dbReference type="ARBA" id="ARBA00023125"/>
    </source>
</evidence>
<feature type="region of interest" description="Disordered" evidence="5">
    <location>
        <begin position="132"/>
        <end position="157"/>
    </location>
</feature>
<dbReference type="PANTHER" id="PTHR47465:SF4">
    <property type="entry name" value="REPRODUCTIVE HOMEOBOX 3A-RELATED"/>
    <property type="match status" value="1"/>
</dbReference>
<protein>
    <submittedName>
        <fullName evidence="7">Reproductive homeobox 3C</fullName>
    </submittedName>
</protein>
<evidence type="ECO:0000256" key="5">
    <source>
        <dbReference type="SAM" id="MobiDB-lite"/>
    </source>
</evidence>
<dbReference type="InterPro" id="IPR001356">
    <property type="entry name" value="HD"/>
</dbReference>
<evidence type="ECO:0000259" key="6">
    <source>
        <dbReference type="Pfam" id="PF00046"/>
    </source>
</evidence>
<keyword evidence="3 4" id="KW-0539">Nucleus</keyword>